<dbReference type="OrthoDB" id="185717at2157"/>
<keyword evidence="2" id="KW-1185">Reference proteome</keyword>
<reference evidence="1 2" key="1">
    <citation type="submission" date="2013-09" db="EMBL/GenBank/DDBJ databases">
        <title>Whole genome sequencing of Halarchaeum acidiphilum strain MH1-52-1.</title>
        <authorList>
            <person name="Shimane Y."/>
            <person name="Minegishi H."/>
            <person name="Nishi S."/>
            <person name="Echigo A."/>
            <person name="Shuto A."/>
            <person name="Konishi M."/>
            <person name="Ito T."/>
            <person name="Ohkuma M."/>
            <person name="Ohta Y."/>
            <person name="Nagano Y."/>
            <person name="Tsubouchi T."/>
            <person name="Mori K."/>
            <person name="Usui K."/>
            <person name="Kamekura M."/>
            <person name="Usami R."/>
            <person name="Takaki Y."/>
            <person name="Hatada Y."/>
        </authorList>
    </citation>
    <scope>NUCLEOTIDE SEQUENCE [LARGE SCALE GENOMIC DNA]</scope>
    <source>
        <strain evidence="1 2">JCM 16109</strain>
    </source>
</reference>
<evidence type="ECO:0000313" key="1">
    <source>
        <dbReference type="EMBL" id="GAD52825.1"/>
    </source>
</evidence>
<evidence type="ECO:0008006" key="3">
    <source>
        <dbReference type="Google" id="ProtNLM"/>
    </source>
</evidence>
<dbReference type="NCBIfam" id="NF041914">
    <property type="entry name" value="HVO_2523"/>
    <property type="match status" value="1"/>
</dbReference>
<accession>U2YUZ0</accession>
<dbReference type="EMBL" id="BATA01000036">
    <property type="protein sequence ID" value="GAD52825.1"/>
    <property type="molecule type" value="Genomic_DNA"/>
</dbReference>
<evidence type="ECO:0000313" key="2">
    <source>
        <dbReference type="Proteomes" id="UP000016986"/>
    </source>
</evidence>
<proteinExistence type="predicted"/>
<dbReference type="AlphaFoldDB" id="U2YUZ0"/>
<comment type="caution">
    <text evidence="1">The sequence shown here is derived from an EMBL/GenBank/DDBJ whole genome shotgun (WGS) entry which is preliminary data.</text>
</comment>
<protein>
    <recommendedName>
        <fullName evidence="3">Small CPxCG-related zinc finger protein</fullName>
    </recommendedName>
</protein>
<sequence>MSDADAGDERGGRPCPMCETPMYKRHCKYVCPSHGVVYDCADTFW</sequence>
<dbReference type="Proteomes" id="UP000016986">
    <property type="component" value="Unassembled WGS sequence"/>
</dbReference>
<dbReference type="eggNOG" id="arCOG07584">
    <property type="taxonomic scope" value="Archaea"/>
</dbReference>
<organism evidence="1 2">
    <name type="scientific">Halarchaeum acidiphilum MH1-52-1</name>
    <dbReference type="NCBI Taxonomy" id="1261545"/>
    <lineage>
        <taxon>Archaea</taxon>
        <taxon>Methanobacteriati</taxon>
        <taxon>Methanobacteriota</taxon>
        <taxon>Stenosarchaea group</taxon>
        <taxon>Halobacteria</taxon>
        <taxon>Halobacteriales</taxon>
        <taxon>Halobacteriaceae</taxon>
    </lineage>
</organism>
<name>U2YUZ0_9EURY</name>
<dbReference type="InterPro" id="IPR049701">
    <property type="entry name" value="HVO_2523-like"/>
</dbReference>
<gene>
    <name evidence="1" type="ORF">MBEHAL_1585</name>
</gene>
<dbReference type="RefSeq" id="WP_020221954.1">
    <property type="nucleotide sequence ID" value="NZ_BANO01000127.1"/>
</dbReference>